<keyword evidence="2" id="KW-0812">Transmembrane</keyword>
<evidence type="ECO:0000256" key="2">
    <source>
        <dbReference type="SAM" id="Phobius"/>
    </source>
</evidence>
<accession>A0A4P6JQG1</accession>
<dbReference type="AlphaFoldDB" id="A0A4P6JQG1"/>
<keyword evidence="2" id="KW-1133">Transmembrane helix</keyword>
<evidence type="ECO:0000313" key="4">
    <source>
        <dbReference type="Proteomes" id="UP000290365"/>
    </source>
</evidence>
<feature type="transmembrane region" description="Helical" evidence="2">
    <location>
        <begin position="6"/>
        <end position="30"/>
    </location>
</feature>
<evidence type="ECO:0000313" key="3">
    <source>
        <dbReference type="EMBL" id="QBD77649.1"/>
    </source>
</evidence>
<proteinExistence type="predicted"/>
<organism evidence="3 4">
    <name type="scientific">Ktedonosporobacter rubrisoli</name>
    <dbReference type="NCBI Taxonomy" id="2509675"/>
    <lineage>
        <taxon>Bacteria</taxon>
        <taxon>Bacillati</taxon>
        <taxon>Chloroflexota</taxon>
        <taxon>Ktedonobacteria</taxon>
        <taxon>Ktedonobacterales</taxon>
        <taxon>Ktedonosporobacteraceae</taxon>
        <taxon>Ktedonosporobacter</taxon>
    </lineage>
</organism>
<name>A0A4P6JQG1_KTERU</name>
<dbReference type="EMBL" id="CP035758">
    <property type="protein sequence ID" value="QBD77649.1"/>
    <property type="molecule type" value="Genomic_DNA"/>
</dbReference>
<keyword evidence="2" id="KW-0472">Membrane</keyword>
<keyword evidence="4" id="KW-1185">Reference proteome</keyword>
<dbReference type="KEGG" id="kbs:EPA93_17260"/>
<gene>
    <name evidence="3" type="ORF">EPA93_17260</name>
</gene>
<dbReference type="RefSeq" id="WP_129888703.1">
    <property type="nucleotide sequence ID" value="NZ_CP035758.1"/>
</dbReference>
<evidence type="ECO:0000256" key="1">
    <source>
        <dbReference type="SAM" id="MobiDB-lite"/>
    </source>
</evidence>
<dbReference type="Proteomes" id="UP000290365">
    <property type="component" value="Chromosome"/>
</dbReference>
<reference evidence="3 4" key="1">
    <citation type="submission" date="2019-01" db="EMBL/GenBank/DDBJ databases">
        <title>Ktedonosporobacter rubrisoli SCAWS-G2.</title>
        <authorList>
            <person name="Huang Y."/>
            <person name="Yan B."/>
        </authorList>
    </citation>
    <scope>NUCLEOTIDE SEQUENCE [LARGE SCALE GENOMIC DNA]</scope>
    <source>
        <strain evidence="3 4">SCAWS-G2</strain>
    </source>
</reference>
<feature type="region of interest" description="Disordered" evidence="1">
    <location>
        <begin position="37"/>
        <end position="61"/>
    </location>
</feature>
<sequence>MEAMELMVGVWFITISFCLIIAGVIVSLVLRRRGRRNKEEISDRPRTDEEQDDLLQRELFE</sequence>
<protein>
    <submittedName>
        <fullName evidence="3">Uncharacterized protein</fullName>
    </submittedName>
</protein>